<reference evidence="2" key="1">
    <citation type="submission" date="2021-08" db="EMBL/GenBank/DDBJ databases">
        <authorList>
            <person name="Sakaguchi M."/>
            <person name="Kikuchi T."/>
            <person name="Urbanczyk H."/>
        </authorList>
    </citation>
    <scope>NUCLEOTIDE SEQUENCE</scope>
    <source>
        <strain evidence="2">020920N</strain>
    </source>
</reference>
<dbReference type="InterPro" id="IPR041657">
    <property type="entry name" value="HTH_17"/>
</dbReference>
<dbReference type="SUPFAM" id="SSF46955">
    <property type="entry name" value="Putative DNA-binding domain"/>
    <property type="match status" value="1"/>
</dbReference>
<dbReference type="InterPro" id="IPR009061">
    <property type="entry name" value="DNA-bd_dom_put_sf"/>
</dbReference>
<evidence type="ECO:0000259" key="1">
    <source>
        <dbReference type="Pfam" id="PF12728"/>
    </source>
</evidence>
<gene>
    <name evidence="2" type="ORF">K6Q96_14790</name>
</gene>
<dbReference type="RefSeq" id="WP_353621769.1">
    <property type="nucleotide sequence ID" value="NZ_CP082275.1"/>
</dbReference>
<keyword evidence="3" id="KW-1185">Reference proteome</keyword>
<evidence type="ECO:0000313" key="2">
    <source>
        <dbReference type="EMBL" id="USH02115.1"/>
    </source>
</evidence>
<sequence length="145" mass="17169">MDWMIGKHYKLCDADWNVRFEGEVTNVSELAIEIQQSTTRLTVPLAIYSRLIAIEEEQPKKRPSPTRIEFKTEASMEKSSKPRLLTEKQVAELIGMSRSFLRQSRMEGHRQNRTEAPPFIKVGRAVRYRYEDIDKWIEKQKRRTQ</sequence>
<organism evidence="2 3">
    <name type="scientific">Grimontia kaedaensis</name>
    <dbReference type="NCBI Taxonomy" id="2872157"/>
    <lineage>
        <taxon>Bacteria</taxon>
        <taxon>Pseudomonadati</taxon>
        <taxon>Pseudomonadota</taxon>
        <taxon>Gammaproteobacteria</taxon>
        <taxon>Vibrionales</taxon>
        <taxon>Vibrionaceae</taxon>
        <taxon>Grimontia</taxon>
    </lineage>
</organism>
<protein>
    <submittedName>
        <fullName evidence="2">Helix-turn-helix domain-containing protein</fullName>
    </submittedName>
</protein>
<proteinExistence type="predicted"/>
<evidence type="ECO:0000313" key="3">
    <source>
        <dbReference type="Proteomes" id="UP001056255"/>
    </source>
</evidence>
<dbReference type="Proteomes" id="UP001056255">
    <property type="component" value="Chromosome I"/>
</dbReference>
<accession>A0ABY4WVR8</accession>
<name>A0ABY4WVR8_9GAMM</name>
<dbReference type="EMBL" id="CP082275">
    <property type="protein sequence ID" value="USH02115.1"/>
    <property type="molecule type" value="Genomic_DNA"/>
</dbReference>
<feature type="domain" description="Helix-turn-helix" evidence="1">
    <location>
        <begin position="84"/>
        <end position="140"/>
    </location>
</feature>
<dbReference type="Pfam" id="PF12728">
    <property type="entry name" value="HTH_17"/>
    <property type="match status" value="1"/>
</dbReference>